<accession>A0A6C0HSL3</accession>
<organism evidence="1">
    <name type="scientific">viral metagenome</name>
    <dbReference type="NCBI Taxonomy" id="1070528"/>
    <lineage>
        <taxon>unclassified sequences</taxon>
        <taxon>metagenomes</taxon>
        <taxon>organismal metagenomes</taxon>
    </lineage>
</organism>
<dbReference type="AlphaFoldDB" id="A0A6C0HSL3"/>
<proteinExistence type="predicted"/>
<protein>
    <submittedName>
        <fullName evidence="1">Uncharacterized protein</fullName>
    </submittedName>
</protein>
<evidence type="ECO:0000313" key="1">
    <source>
        <dbReference type="EMBL" id="QHT83728.1"/>
    </source>
</evidence>
<dbReference type="EMBL" id="MN740011">
    <property type="protein sequence ID" value="QHT83728.1"/>
    <property type="molecule type" value="Genomic_DNA"/>
</dbReference>
<name>A0A6C0HSL3_9ZZZZ</name>
<sequence length="111" mass="12726">MDKYYSKFLFKKDKNNKNISAIYPLQEVINDNLKYKKSLGGGSIENENYKGSRFQGLGVPIGLYSSPTFPIITGESKLFNGGKKQNNNLEKDYDVIDENKFNELFDNIRSK</sequence>
<reference evidence="1" key="1">
    <citation type="journal article" date="2020" name="Nature">
        <title>Giant virus diversity and host interactions through global metagenomics.</title>
        <authorList>
            <person name="Schulz F."/>
            <person name="Roux S."/>
            <person name="Paez-Espino D."/>
            <person name="Jungbluth S."/>
            <person name="Walsh D.A."/>
            <person name="Denef V.J."/>
            <person name="McMahon K.D."/>
            <person name="Konstantinidis K.T."/>
            <person name="Eloe-Fadrosh E.A."/>
            <person name="Kyrpides N.C."/>
            <person name="Woyke T."/>
        </authorList>
    </citation>
    <scope>NUCLEOTIDE SEQUENCE</scope>
    <source>
        <strain evidence="1">GVMAG-M-3300023184-168</strain>
    </source>
</reference>